<evidence type="ECO:0000313" key="1">
    <source>
        <dbReference type="EMBL" id="WXB06284.1"/>
    </source>
</evidence>
<dbReference type="RefSeq" id="WP_394835932.1">
    <property type="nucleotide sequence ID" value="NZ_CP089929.1"/>
</dbReference>
<protein>
    <submittedName>
        <fullName evidence="1">Uncharacterized protein</fullName>
    </submittedName>
</protein>
<organism evidence="1 2">
    <name type="scientific">Pendulispora rubella</name>
    <dbReference type="NCBI Taxonomy" id="2741070"/>
    <lineage>
        <taxon>Bacteria</taxon>
        <taxon>Pseudomonadati</taxon>
        <taxon>Myxococcota</taxon>
        <taxon>Myxococcia</taxon>
        <taxon>Myxococcales</taxon>
        <taxon>Sorangiineae</taxon>
        <taxon>Pendulisporaceae</taxon>
        <taxon>Pendulispora</taxon>
    </lineage>
</organism>
<keyword evidence="2" id="KW-1185">Reference proteome</keyword>
<sequence>MMKDKEAASRRALRITDQFRKDDGMYYDFRCDDDRLTITITPRATQDDAGEWRVQAWAGRASETNSLLTEWGTTRADALRAVGDSWASRRLELGLPTFDWEAIAKALGTVRAL</sequence>
<dbReference type="EMBL" id="CP089983">
    <property type="protein sequence ID" value="WXB06284.1"/>
    <property type="molecule type" value="Genomic_DNA"/>
</dbReference>
<reference evidence="1" key="1">
    <citation type="submission" date="2021-12" db="EMBL/GenBank/DDBJ databases">
        <title>Discovery of the Pendulisporaceae a myxobacterial family with distinct sporulation behavior and unique specialized metabolism.</title>
        <authorList>
            <person name="Garcia R."/>
            <person name="Popoff A."/>
            <person name="Bader C.D."/>
            <person name="Loehr J."/>
            <person name="Walesch S."/>
            <person name="Walt C."/>
            <person name="Boldt J."/>
            <person name="Bunk B."/>
            <person name="Haeckl F.J.F.P.J."/>
            <person name="Gunesch A.P."/>
            <person name="Birkelbach J."/>
            <person name="Nuebel U."/>
            <person name="Pietschmann T."/>
            <person name="Bach T."/>
            <person name="Mueller R."/>
        </authorList>
    </citation>
    <scope>NUCLEOTIDE SEQUENCE</scope>
    <source>
        <strain evidence="1">MSr11367</strain>
    </source>
</reference>
<proteinExistence type="predicted"/>
<gene>
    <name evidence="1" type="ORF">LVJ94_03360</name>
</gene>
<dbReference type="Proteomes" id="UP001374803">
    <property type="component" value="Chromosome"/>
</dbReference>
<evidence type="ECO:0000313" key="2">
    <source>
        <dbReference type="Proteomes" id="UP001374803"/>
    </source>
</evidence>
<name>A0ABZ2L9N7_9BACT</name>
<accession>A0ABZ2L9N7</accession>